<evidence type="ECO:0000313" key="3">
    <source>
        <dbReference type="EMBL" id="QDS95625.1"/>
    </source>
</evidence>
<sequence length="462" mass="48582">MNSERRHELQKNELADALGGYWKKVEPYAPAILTGVIAVVVAALTIGYLQSRSANQRSDATLTYLIHSGQANTESLANVALNYPGTQAASLALLAKADIELAEGSEGMFTVRKQSVAQLEQAVEDYRQVLGQVEDTLLRSRASLGLARSLEALGDVEGALAAYEQVVAADESAAMVKAAEQRIASLNRPETVEFLTWFGEQDPETTAPAETPGMPDSATLPDAPDMEIPENFAVEPPANEKPAVEEMNKEEAAAAEKAAQEKEAADMKAAEEKAAAEKAAEEKKAAEMKAAEEKKAAEMKAVEEKAAADKAAEEKKAAEMKAAEEKAAAEKAAEEKKAAEMKAAEEKAAAEKAAEEKKAAEMKAAEEKAAAEKAAEEKKAAEMKAAEEKAAAEKAAEEKKAAEMKAAEEKAAADKAAAEKKAAEEKAAAEKAAAEKKAADAKPAEDAPEGTGETELAPATGE</sequence>
<keyword evidence="2" id="KW-0812">Transmembrane</keyword>
<evidence type="ECO:0000313" key="4">
    <source>
        <dbReference type="Proteomes" id="UP000320672"/>
    </source>
</evidence>
<keyword evidence="2" id="KW-1133">Transmembrane helix</keyword>
<dbReference type="InterPro" id="IPR011990">
    <property type="entry name" value="TPR-like_helical_dom_sf"/>
</dbReference>
<dbReference type="EMBL" id="CP036262">
    <property type="protein sequence ID" value="QDS95625.1"/>
    <property type="molecule type" value="Genomic_DNA"/>
</dbReference>
<dbReference type="AlphaFoldDB" id="A0A517ML53"/>
<dbReference type="SUPFAM" id="SSF48452">
    <property type="entry name" value="TPR-like"/>
    <property type="match status" value="1"/>
</dbReference>
<feature type="compositionally biased region" description="Basic and acidic residues" evidence="1">
    <location>
        <begin position="242"/>
        <end position="445"/>
    </location>
</feature>
<keyword evidence="2" id="KW-0472">Membrane</keyword>
<protein>
    <submittedName>
        <fullName evidence="3">Uncharacterized protein</fullName>
    </submittedName>
</protein>
<accession>A0A517ML53</accession>
<organism evidence="3 4">
    <name type="scientific">Roseimaritima multifibrata</name>
    <dbReference type="NCBI Taxonomy" id="1930274"/>
    <lineage>
        <taxon>Bacteria</taxon>
        <taxon>Pseudomonadati</taxon>
        <taxon>Planctomycetota</taxon>
        <taxon>Planctomycetia</taxon>
        <taxon>Pirellulales</taxon>
        <taxon>Pirellulaceae</taxon>
        <taxon>Roseimaritima</taxon>
    </lineage>
</organism>
<reference evidence="3 4" key="1">
    <citation type="submission" date="2019-02" db="EMBL/GenBank/DDBJ databases">
        <title>Deep-cultivation of Planctomycetes and their phenomic and genomic characterization uncovers novel biology.</title>
        <authorList>
            <person name="Wiegand S."/>
            <person name="Jogler M."/>
            <person name="Boedeker C."/>
            <person name="Pinto D."/>
            <person name="Vollmers J."/>
            <person name="Rivas-Marin E."/>
            <person name="Kohn T."/>
            <person name="Peeters S.H."/>
            <person name="Heuer A."/>
            <person name="Rast P."/>
            <person name="Oberbeckmann S."/>
            <person name="Bunk B."/>
            <person name="Jeske O."/>
            <person name="Meyerdierks A."/>
            <person name="Storesund J.E."/>
            <person name="Kallscheuer N."/>
            <person name="Luecker S."/>
            <person name="Lage O.M."/>
            <person name="Pohl T."/>
            <person name="Merkel B.J."/>
            <person name="Hornburger P."/>
            <person name="Mueller R.-W."/>
            <person name="Bruemmer F."/>
            <person name="Labrenz M."/>
            <person name="Spormann A.M."/>
            <person name="Op den Camp H."/>
            <person name="Overmann J."/>
            <person name="Amann R."/>
            <person name="Jetten M.S.M."/>
            <person name="Mascher T."/>
            <person name="Medema M.H."/>
            <person name="Devos D.P."/>
            <person name="Kaster A.-K."/>
            <person name="Ovreas L."/>
            <person name="Rohde M."/>
            <person name="Galperin M.Y."/>
            <person name="Jogler C."/>
        </authorList>
    </citation>
    <scope>NUCLEOTIDE SEQUENCE [LARGE SCALE GENOMIC DNA]</scope>
    <source>
        <strain evidence="3 4">FF011L</strain>
    </source>
</reference>
<proteinExistence type="predicted"/>
<keyword evidence="4" id="KW-1185">Reference proteome</keyword>
<feature type="region of interest" description="Disordered" evidence="1">
    <location>
        <begin position="203"/>
        <end position="462"/>
    </location>
</feature>
<gene>
    <name evidence="3" type="ORF">FF011L_44230</name>
</gene>
<feature type="transmembrane region" description="Helical" evidence="2">
    <location>
        <begin position="28"/>
        <end position="49"/>
    </location>
</feature>
<dbReference type="RefSeq" id="WP_218932774.1">
    <property type="nucleotide sequence ID" value="NZ_CP036262.1"/>
</dbReference>
<dbReference type="KEGG" id="rml:FF011L_44230"/>
<evidence type="ECO:0000256" key="1">
    <source>
        <dbReference type="SAM" id="MobiDB-lite"/>
    </source>
</evidence>
<dbReference type="Proteomes" id="UP000320672">
    <property type="component" value="Chromosome"/>
</dbReference>
<evidence type="ECO:0000256" key="2">
    <source>
        <dbReference type="SAM" id="Phobius"/>
    </source>
</evidence>
<name>A0A517ML53_9BACT</name>